<proteinExistence type="predicted"/>
<sequence>MVVVNYAARKLIRRCYEYREAIREELQSSVAYVADAGRWIIGLEDWNTKMEKRLGQITELVILANSLLMEYALTGDIGAKGAENDLSLYVHGIINSIVLQDDALFKDSLSKSKPNSATTSPRDHVSPKAKSPSFQVKAPTLELQTSIPEDDVQVNEDDDLLNPFSNIREAYFAPPNQEQTQPMAIPAHVRATTTSESSPHSSSTKSHSYSDYCHLDQEYADTLSEMTSFPTHKEWSKKAKKNTSPPSRSMESSVHDLTVSMDLQKEHANNPFLKDLFVLNSFWEILLITSLG</sequence>
<reference evidence="2 3" key="1">
    <citation type="journal article" date="2014" name="Genome Biol. Evol.">
        <title>The secreted proteins of Achlya hypogyna and Thraustotheca clavata identify the ancestral oomycete secretome and reveal gene acquisitions by horizontal gene transfer.</title>
        <authorList>
            <person name="Misner I."/>
            <person name="Blouin N."/>
            <person name="Leonard G."/>
            <person name="Richards T.A."/>
            <person name="Lane C.E."/>
        </authorList>
    </citation>
    <scope>NUCLEOTIDE SEQUENCE [LARGE SCALE GENOMIC DNA]</scope>
    <source>
        <strain evidence="2 3">ATCC 34112</strain>
    </source>
</reference>
<feature type="compositionally biased region" description="Polar residues" evidence="1">
    <location>
        <begin position="242"/>
        <end position="252"/>
    </location>
</feature>
<accession>A0A1W0A354</accession>
<name>A0A1W0A354_9STRA</name>
<dbReference type="OrthoDB" id="166629at2759"/>
<evidence type="ECO:0000256" key="1">
    <source>
        <dbReference type="SAM" id="MobiDB-lite"/>
    </source>
</evidence>
<comment type="caution">
    <text evidence="2">The sequence shown here is derived from an EMBL/GenBank/DDBJ whole genome shotgun (WGS) entry which is preliminary data.</text>
</comment>
<organism evidence="2 3">
    <name type="scientific">Thraustotheca clavata</name>
    <dbReference type="NCBI Taxonomy" id="74557"/>
    <lineage>
        <taxon>Eukaryota</taxon>
        <taxon>Sar</taxon>
        <taxon>Stramenopiles</taxon>
        <taxon>Oomycota</taxon>
        <taxon>Saprolegniomycetes</taxon>
        <taxon>Saprolegniales</taxon>
        <taxon>Achlyaceae</taxon>
        <taxon>Thraustotheca</taxon>
    </lineage>
</organism>
<feature type="region of interest" description="Disordered" evidence="1">
    <location>
        <begin position="110"/>
        <end position="136"/>
    </location>
</feature>
<keyword evidence="3" id="KW-1185">Reference proteome</keyword>
<gene>
    <name evidence="2" type="ORF">THRCLA_03058</name>
</gene>
<feature type="compositionally biased region" description="Polar residues" evidence="1">
    <location>
        <begin position="111"/>
        <end position="120"/>
    </location>
</feature>
<evidence type="ECO:0000313" key="3">
    <source>
        <dbReference type="Proteomes" id="UP000243217"/>
    </source>
</evidence>
<feature type="region of interest" description="Disordered" evidence="1">
    <location>
        <begin position="232"/>
        <end position="253"/>
    </location>
</feature>
<protein>
    <submittedName>
        <fullName evidence="2">Uncharacterized protein</fullName>
    </submittedName>
</protein>
<dbReference type="AlphaFoldDB" id="A0A1W0A354"/>
<dbReference type="EMBL" id="JNBS01000565">
    <property type="protein sequence ID" value="OQS04716.1"/>
    <property type="molecule type" value="Genomic_DNA"/>
</dbReference>
<evidence type="ECO:0000313" key="2">
    <source>
        <dbReference type="EMBL" id="OQS04716.1"/>
    </source>
</evidence>
<dbReference type="Proteomes" id="UP000243217">
    <property type="component" value="Unassembled WGS sequence"/>
</dbReference>